<evidence type="ECO:0000256" key="2">
    <source>
        <dbReference type="ARBA" id="ARBA00010446"/>
    </source>
</evidence>
<comment type="subunit">
    <text evidence="6">Self-assembles to form functional amyloid fibrils called rodlets. Self-assembly into fibrillar rodlets occurs spontaneously at hydrophobic:hydrophilic interfaces and the rodlets further associate laterally to form amphipathic monolayers.</text>
</comment>
<keyword evidence="5 7" id="KW-1015">Disulfide bond</keyword>
<dbReference type="EMBL" id="CM032184">
    <property type="protein sequence ID" value="KAG7094359.1"/>
    <property type="molecule type" value="Genomic_DNA"/>
</dbReference>
<comment type="similarity">
    <text evidence="2 7">Belongs to the fungal hydrophobin family.</text>
</comment>
<keyword evidence="3 7" id="KW-0134">Cell wall</keyword>
<keyword evidence="7" id="KW-0732">Signal</keyword>
<evidence type="ECO:0000256" key="5">
    <source>
        <dbReference type="ARBA" id="ARBA00023157"/>
    </source>
</evidence>
<dbReference type="InterPro" id="IPR001338">
    <property type="entry name" value="Class_I_Hydrophobin"/>
</dbReference>
<dbReference type="KEGG" id="more:E1B28_007960"/>
<comment type="caution">
    <text evidence="8">The sequence shown here is derived from an EMBL/GenBank/DDBJ whole genome shotgun (WGS) entry which is preliminary data.</text>
</comment>
<accession>A0A9P7S2M4</accession>
<evidence type="ECO:0000313" key="9">
    <source>
        <dbReference type="Proteomes" id="UP001049176"/>
    </source>
</evidence>
<dbReference type="RefSeq" id="XP_043010829.1">
    <property type="nucleotide sequence ID" value="XM_043152743.1"/>
</dbReference>
<proteinExistence type="inferred from homology"/>
<dbReference type="Proteomes" id="UP001049176">
    <property type="component" value="Chromosome 4"/>
</dbReference>
<evidence type="ECO:0000313" key="8">
    <source>
        <dbReference type="EMBL" id="KAG7094359.1"/>
    </source>
</evidence>
<gene>
    <name evidence="8" type="ORF">E1B28_007960</name>
</gene>
<evidence type="ECO:0000256" key="4">
    <source>
        <dbReference type="ARBA" id="ARBA00022525"/>
    </source>
</evidence>
<evidence type="ECO:0000256" key="1">
    <source>
        <dbReference type="ARBA" id="ARBA00004191"/>
    </source>
</evidence>
<protein>
    <recommendedName>
        <fullName evidence="7">Hydrophobin</fullName>
    </recommendedName>
</protein>
<dbReference type="GO" id="GO:0005199">
    <property type="term" value="F:structural constituent of cell wall"/>
    <property type="evidence" value="ECO:0007669"/>
    <property type="project" value="InterPro"/>
</dbReference>
<reference evidence="8" key="1">
    <citation type="journal article" date="2021" name="Genome Biol. Evol.">
        <title>The assembled and annotated genome of the fairy-ring fungus Marasmius oreades.</title>
        <authorList>
            <person name="Hiltunen M."/>
            <person name="Ament-Velasquez S.L."/>
            <person name="Johannesson H."/>
        </authorList>
    </citation>
    <scope>NUCLEOTIDE SEQUENCE</scope>
    <source>
        <strain evidence="8">03SP1</strain>
    </source>
</reference>
<dbReference type="Pfam" id="PF01185">
    <property type="entry name" value="Hydrophobin"/>
    <property type="match status" value="1"/>
</dbReference>
<sequence length="112" mass="10899">MLFNKVFAISAVSTLAAATAIPRTDGGGGDSGTVCCQQVQTVSTVESGPLGPILALLGIVLGPLDALVGLNCSPITVIGSGNGACSSGTTEVNCADNSHGTLISIGCVPVIL</sequence>
<feature type="signal peptide" evidence="7">
    <location>
        <begin position="1"/>
        <end position="18"/>
    </location>
</feature>
<organism evidence="8 9">
    <name type="scientific">Marasmius oreades</name>
    <name type="common">fairy-ring Marasmius</name>
    <dbReference type="NCBI Taxonomy" id="181124"/>
    <lineage>
        <taxon>Eukaryota</taxon>
        <taxon>Fungi</taxon>
        <taxon>Dikarya</taxon>
        <taxon>Basidiomycota</taxon>
        <taxon>Agaricomycotina</taxon>
        <taxon>Agaricomycetes</taxon>
        <taxon>Agaricomycetidae</taxon>
        <taxon>Agaricales</taxon>
        <taxon>Marasmiineae</taxon>
        <taxon>Marasmiaceae</taxon>
        <taxon>Marasmius</taxon>
    </lineage>
</organism>
<dbReference type="SMART" id="SM00075">
    <property type="entry name" value="HYDRO"/>
    <property type="match status" value="1"/>
</dbReference>
<dbReference type="AlphaFoldDB" id="A0A9P7S2M4"/>
<evidence type="ECO:0000256" key="6">
    <source>
        <dbReference type="ARBA" id="ARBA00093546"/>
    </source>
</evidence>
<evidence type="ECO:0000256" key="3">
    <source>
        <dbReference type="ARBA" id="ARBA00022512"/>
    </source>
</evidence>
<name>A0A9P7S2M4_9AGAR</name>
<dbReference type="OrthoDB" id="4225815at2759"/>
<keyword evidence="9" id="KW-1185">Reference proteome</keyword>
<feature type="chain" id="PRO_5040533218" description="Hydrophobin" evidence="7">
    <location>
        <begin position="19"/>
        <end position="112"/>
    </location>
</feature>
<dbReference type="CDD" id="cd23507">
    <property type="entry name" value="hydrophobin_I"/>
    <property type="match status" value="1"/>
</dbReference>
<dbReference type="GO" id="GO:0009277">
    <property type="term" value="C:fungal-type cell wall"/>
    <property type="evidence" value="ECO:0007669"/>
    <property type="project" value="InterPro"/>
</dbReference>
<dbReference type="GeneID" id="66077036"/>
<comment type="subcellular location">
    <subcellularLocation>
        <location evidence="1 7">Secreted</location>
        <location evidence="1 7">Cell wall</location>
    </subcellularLocation>
</comment>
<evidence type="ECO:0000256" key="7">
    <source>
        <dbReference type="RuleBase" id="RU365009"/>
    </source>
</evidence>
<keyword evidence="4 7" id="KW-0964">Secreted</keyword>